<organism evidence="12 13">
    <name type="scientific">Desulfurispirillum indicum (strain ATCC BAA-1389 / DSM 22839 / S5)</name>
    <dbReference type="NCBI Taxonomy" id="653733"/>
    <lineage>
        <taxon>Bacteria</taxon>
        <taxon>Pseudomonadati</taxon>
        <taxon>Chrysiogenota</taxon>
        <taxon>Chrysiogenia</taxon>
        <taxon>Chrysiogenales</taxon>
        <taxon>Chrysiogenaceae</taxon>
        <taxon>Desulfurispirillum</taxon>
    </lineage>
</organism>
<evidence type="ECO:0000256" key="1">
    <source>
        <dbReference type="ARBA" id="ARBA00001946"/>
    </source>
</evidence>
<dbReference type="RefSeq" id="WP_013505536.1">
    <property type="nucleotide sequence ID" value="NC_014836.1"/>
</dbReference>
<name>E6W2R6_DESIS</name>
<dbReference type="EMBL" id="CP002432">
    <property type="protein sequence ID" value="ADU65650.1"/>
    <property type="molecule type" value="Genomic_DNA"/>
</dbReference>
<dbReference type="NCBIfam" id="TIGR03598">
    <property type="entry name" value="GTPase_YsxC"/>
    <property type="match status" value="1"/>
</dbReference>
<dbReference type="eggNOG" id="COG0218">
    <property type="taxonomic scope" value="Bacteria"/>
</dbReference>
<keyword evidence="3 10" id="KW-0132">Cell division</keyword>
<dbReference type="Gene3D" id="3.40.50.300">
    <property type="entry name" value="P-loop containing nucleotide triphosphate hydrolases"/>
    <property type="match status" value="1"/>
</dbReference>
<dbReference type="PROSITE" id="PS51706">
    <property type="entry name" value="G_ENGB"/>
    <property type="match status" value="1"/>
</dbReference>
<dbReference type="InterPro" id="IPR019987">
    <property type="entry name" value="GTP-bd_ribosome_bio_YsxC"/>
</dbReference>
<proteinExistence type="inferred from homology"/>
<evidence type="ECO:0000259" key="11">
    <source>
        <dbReference type="PROSITE" id="PS51706"/>
    </source>
</evidence>
<evidence type="ECO:0000256" key="2">
    <source>
        <dbReference type="ARBA" id="ARBA00009638"/>
    </source>
</evidence>
<keyword evidence="9 10" id="KW-0131">Cell cycle</keyword>
<evidence type="ECO:0000313" key="12">
    <source>
        <dbReference type="EMBL" id="ADU65650.1"/>
    </source>
</evidence>
<dbReference type="InParanoid" id="E6W2R6"/>
<dbReference type="GO" id="GO:0005525">
    <property type="term" value="F:GTP binding"/>
    <property type="evidence" value="ECO:0007669"/>
    <property type="project" value="UniProtKB-UniRule"/>
</dbReference>
<dbReference type="FunCoup" id="E6W2R6">
    <property type="interactions" value="357"/>
</dbReference>
<evidence type="ECO:0000313" key="13">
    <source>
        <dbReference type="Proteomes" id="UP000002572"/>
    </source>
</evidence>
<dbReference type="GO" id="GO:0046872">
    <property type="term" value="F:metal ion binding"/>
    <property type="evidence" value="ECO:0007669"/>
    <property type="project" value="UniProtKB-KW"/>
</dbReference>
<keyword evidence="8 10" id="KW-0717">Septation</keyword>
<gene>
    <name evidence="10" type="primary">engB</name>
    <name evidence="12" type="ordered locus">Selin_0910</name>
</gene>
<keyword evidence="7 10" id="KW-0342">GTP-binding</keyword>
<keyword evidence="4" id="KW-0479">Metal-binding</keyword>
<dbReference type="SUPFAM" id="SSF52540">
    <property type="entry name" value="P-loop containing nucleoside triphosphate hydrolases"/>
    <property type="match status" value="1"/>
</dbReference>
<dbReference type="KEGG" id="din:Selin_0910"/>
<evidence type="ECO:0000256" key="8">
    <source>
        <dbReference type="ARBA" id="ARBA00023210"/>
    </source>
</evidence>
<dbReference type="Proteomes" id="UP000002572">
    <property type="component" value="Chromosome"/>
</dbReference>
<dbReference type="CDD" id="cd01876">
    <property type="entry name" value="YihA_EngB"/>
    <property type="match status" value="1"/>
</dbReference>
<dbReference type="AlphaFoldDB" id="E6W2R6"/>
<evidence type="ECO:0000256" key="7">
    <source>
        <dbReference type="ARBA" id="ARBA00023134"/>
    </source>
</evidence>
<dbReference type="GO" id="GO:0000917">
    <property type="term" value="P:division septum assembly"/>
    <property type="evidence" value="ECO:0007669"/>
    <property type="project" value="UniProtKB-KW"/>
</dbReference>
<dbReference type="InterPro" id="IPR006073">
    <property type="entry name" value="GTP-bd"/>
</dbReference>
<evidence type="ECO:0000256" key="3">
    <source>
        <dbReference type="ARBA" id="ARBA00022618"/>
    </source>
</evidence>
<comment type="cofactor">
    <cofactor evidence="1">
        <name>Mg(2+)</name>
        <dbReference type="ChEBI" id="CHEBI:18420"/>
    </cofactor>
</comment>
<reference evidence="12 13" key="1">
    <citation type="submission" date="2010-12" db="EMBL/GenBank/DDBJ databases">
        <title>Complete sequence of Desulfurispirillum indicum S5.</title>
        <authorList>
            <consortium name="US DOE Joint Genome Institute"/>
            <person name="Lucas S."/>
            <person name="Copeland A."/>
            <person name="Lapidus A."/>
            <person name="Cheng J.-F."/>
            <person name="Goodwin L."/>
            <person name="Pitluck S."/>
            <person name="Chertkov O."/>
            <person name="Held B."/>
            <person name="Detter J.C."/>
            <person name="Han C."/>
            <person name="Tapia R."/>
            <person name="Land M."/>
            <person name="Hauser L."/>
            <person name="Kyrpides N."/>
            <person name="Ivanova N."/>
            <person name="Mikhailova N."/>
            <person name="Haggblom M."/>
            <person name="Rauschenbach I."/>
            <person name="Bini E."/>
            <person name="Woyke T."/>
        </authorList>
    </citation>
    <scope>NUCLEOTIDE SEQUENCE [LARGE SCALE GENOMIC DNA]</scope>
    <source>
        <strain evidence="13">ATCC BAA-1389 / DSM 22839 / S5</strain>
    </source>
</reference>
<feature type="domain" description="EngB-type G" evidence="11">
    <location>
        <begin position="26"/>
        <end position="197"/>
    </location>
</feature>
<evidence type="ECO:0000256" key="4">
    <source>
        <dbReference type="ARBA" id="ARBA00022723"/>
    </source>
</evidence>
<dbReference type="GO" id="GO:0005829">
    <property type="term" value="C:cytosol"/>
    <property type="evidence" value="ECO:0007669"/>
    <property type="project" value="TreeGrafter"/>
</dbReference>
<comment type="similarity">
    <text evidence="2 10">Belongs to the TRAFAC class TrmE-Era-EngA-EngB-Septin-like GTPase superfamily. EngB GTPase family.</text>
</comment>
<evidence type="ECO:0000256" key="9">
    <source>
        <dbReference type="ARBA" id="ARBA00023306"/>
    </source>
</evidence>
<dbReference type="InterPro" id="IPR027417">
    <property type="entry name" value="P-loop_NTPase"/>
</dbReference>
<evidence type="ECO:0000256" key="10">
    <source>
        <dbReference type="HAMAP-Rule" id="MF_00321"/>
    </source>
</evidence>
<dbReference type="Pfam" id="PF01926">
    <property type="entry name" value="MMR_HSR1"/>
    <property type="match status" value="1"/>
</dbReference>
<accession>E6W2R6</accession>
<dbReference type="HOGENOM" id="CLU_033732_3_0_0"/>
<dbReference type="HAMAP" id="MF_00321">
    <property type="entry name" value="GTPase_EngB"/>
    <property type="match status" value="1"/>
</dbReference>
<dbReference type="InterPro" id="IPR030393">
    <property type="entry name" value="G_ENGB_dom"/>
</dbReference>
<keyword evidence="6" id="KW-0460">Magnesium</keyword>
<protein>
    <recommendedName>
        <fullName evidence="10">Probable GTP-binding protein EngB</fullName>
    </recommendedName>
</protein>
<keyword evidence="5 10" id="KW-0547">Nucleotide-binding</keyword>
<keyword evidence="13" id="KW-1185">Reference proteome</keyword>
<evidence type="ECO:0000256" key="5">
    <source>
        <dbReference type="ARBA" id="ARBA00022741"/>
    </source>
</evidence>
<dbReference type="STRING" id="653733.Selin_0910"/>
<sequence length="204" mass="23007">MPQSYTPHQVQFITSAPSLAKCPVPDRPEIVFLGRSNVGKSSLINAVTGRRNIAITSKTPGRTRLINYFDVNGDLYCVDLPGYGFARVPTGMRDEWNRSLYEYLERRENIALAIMIVDARHEAQKNDLRMFSLLQELEVPVFIVATKADKLTKNQLQKQVAGLKKVYGKEAGVLPFSSTAKYGIEEFWQEITRRGIVVSNSKPE</sequence>
<dbReference type="OrthoDB" id="9804921at2"/>
<dbReference type="PANTHER" id="PTHR11649">
    <property type="entry name" value="MSS1/TRME-RELATED GTP-BINDING PROTEIN"/>
    <property type="match status" value="1"/>
</dbReference>
<evidence type="ECO:0000256" key="6">
    <source>
        <dbReference type="ARBA" id="ARBA00022842"/>
    </source>
</evidence>
<dbReference type="PANTHER" id="PTHR11649:SF13">
    <property type="entry name" value="ENGB-TYPE G DOMAIN-CONTAINING PROTEIN"/>
    <property type="match status" value="1"/>
</dbReference>
<comment type="function">
    <text evidence="10">Necessary for normal cell division and for the maintenance of normal septation.</text>
</comment>